<dbReference type="GO" id="GO:0003677">
    <property type="term" value="F:DNA binding"/>
    <property type="evidence" value="ECO:0007669"/>
    <property type="project" value="UniProtKB-KW"/>
</dbReference>
<name>A0A6I7HIY7_9HYPH</name>
<dbReference type="InterPro" id="IPR005119">
    <property type="entry name" value="LysR_subst-bd"/>
</dbReference>
<dbReference type="Proteomes" id="UP000252582">
    <property type="component" value="Unassembled WGS sequence"/>
</dbReference>
<dbReference type="SUPFAM" id="SSF46785">
    <property type="entry name" value="Winged helix' DNA-binding domain"/>
    <property type="match status" value="1"/>
</dbReference>
<keyword evidence="7" id="KW-1185">Reference proteome</keyword>
<evidence type="ECO:0000256" key="1">
    <source>
        <dbReference type="ARBA" id="ARBA00009437"/>
    </source>
</evidence>
<dbReference type="PANTHER" id="PTHR30346">
    <property type="entry name" value="TRANSCRIPTIONAL DUAL REGULATOR HCAR-RELATED"/>
    <property type="match status" value="1"/>
</dbReference>
<dbReference type="CDD" id="cd08436">
    <property type="entry name" value="PBP2_LTTR_like_3"/>
    <property type="match status" value="1"/>
</dbReference>
<dbReference type="Gene3D" id="1.10.10.10">
    <property type="entry name" value="Winged helix-like DNA-binding domain superfamily/Winged helix DNA-binding domain"/>
    <property type="match status" value="1"/>
</dbReference>
<dbReference type="Pfam" id="PF00126">
    <property type="entry name" value="HTH_1"/>
    <property type="match status" value="1"/>
</dbReference>
<evidence type="ECO:0000313" key="7">
    <source>
        <dbReference type="Proteomes" id="UP000252582"/>
    </source>
</evidence>
<protein>
    <submittedName>
        <fullName evidence="6">DNA-binding transcriptional LysR family regulator</fullName>
    </submittedName>
</protein>
<evidence type="ECO:0000259" key="5">
    <source>
        <dbReference type="PROSITE" id="PS50931"/>
    </source>
</evidence>
<dbReference type="EMBL" id="QPIX01000009">
    <property type="protein sequence ID" value="RCW21987.1"/>
    <property type="molecule type" value="Genomic_DNA"/>
</dbReference>
<proteinExistence type="inferred from homology"/>
<keyword evidence="2" id="KW-0805">Transcription regulation</keyword>
<dbReference type="InterPro" id="IPR036390">
    <property type="entry name" value="WH_DNA-bd_sf"/>
</dbReference>
<dbReference type="PANTHER" id="PTHR30346:SF0">
    <property type="entry name" value="HCA OPERON TRANSCRIPTIONAL ACTIVATOR HCAR"/>
    <property type="match status" value="1"/>
</dbReference>
<dbReference type="InterPro" id="IPR000847">
    <property type="entry name" value="LysR_HTH_N"/>
</dbReference>
<keyword evidence="3 6" id="KW-0238">DNA-binding</keyword>
<comment type="caution">
    <text evidence="6">The sequence shown here is derived from an EMBL/GenBank/DDBJ whole genome shotgun (WGS) entry which is preliminary data.</text>
</comment>
<evidence type="ECO:0000256" key="2">
    <source>
        <dbReference type="ARBA" id="ARBA00023015"/>
    </source>
</evidence>
<dbReference type="RefSeq" id="WP_114364254.1">
    <property type="nucleotide sequence ID" value="NZ_QPIX01000009.1"/>
</dbReference>
<dbReference type="GO" id="GO:0032993">
    <property type="term" value="C:protein-DNA complex"/>
    <property type="evidence" value="ECO:0007669"/>
    <property type="project" value="TreeGrafter"/>
</dbReference>
<dbReference type="GO" id="GO:0003700">
    <property type="term" value="F:DNA-binding transcription factor activity"/>
    <property type="evidence" value="ECO:0007669"/>
    <property type="project" value="InterPro"/>
</dbReference>
<gene>
    <name evidence="6" type="ORF">DFR48_109100</name>
</gene>
<accession>A0A6I7HIY7</accession>
<dbReference type="AlphaFoldDB" id="A0A6I7HIY7"/>
<dbReference type="InterPro" id="IPR036388">
    <property type="entry name" value="WH-like_DNA-bd_sf"/>
</dbReference>
<dbReference type="Pfam" id="PF03466">
    <property type="entry name" value="LysR_substrate"/>
    <property type="match status" value="1"/>
</dbReference>
<sequence>MELRQLHYFVTAAKVEHFTVAARQLNIVQSALSSAIKALEDELDAKLFVRSTRQVRLTPAGRTLLEKAQIVLDAAQEARDSVKAVQDARRGKIGIGTVQGLSPFLDLPALLAEFHQRHPEVEVRLCQGGLAHLIDKLRNGLIDLAFLPVVDTPPDIVTRMIACEDLVVVCAPGHPLARLNSIELADIAGHAFVDFEADRGTRRLIDDAFSARRLERRTAFEVSDLDSLMELVGHGLGIALVPETVAAAWQGDIHVAEIADAEICWELVVASPAKSCDGAGGAAPLKFLELLPEVE</sequence>
<evidence type="ECO:0000313" key="6">
    <source>
        <dbReference type="EMBL" id="RCW21987.1"/>
    </source>
</evidence>
<evidence type="ECO:0000256" key="3">
    <source>
        <dbReference type="ARBA" id="ARBA00023125"/>
    </source>
</evidence>
<dbReference type="PROSITE" id="PS50931">
    <property type="entry name" value="HTH_LYSR"/>
    <property type="match status" value="1"/>
</dbReference>
<dbReference type="SUPFAM" id="SSF53850">
    <property type="entry name" value="Periplasmic binding protein-like II"/>
    <property type="match status" value="1"/>
</dbReference>
<dbReference type="PRINTS" id="PR00039">
    <property type="entry name" value="HTHLYSR"/>
</dbReference>
<organism evidence="6 7">
    <name type="scientific">Ciceribacter lividus</name>
    <dbReference type="NCBI Taxonomy" id="1197950"/>
    <lineage>
        <taxon>Bacteria</taxon>
        <taxon>Pseudomonadati</taxon>
        <taxon>Pseudomonadota</taxon>
        <taxon>Alphaproteobacteria</taxon>
        <taxon>Hyphomicrobiales</taxon>
        <taxon>Rhizobiaceae</taxon>
        <taxon>Ciceribacter</taxon>
    </lineage>
</organism>
<evidence type="ECO:0000256" key="4">
    <source>
        <dbReference type="ARBA" id="ARBA00023163"/>
    </source>
</evidence>
<keyword evidence="4" id="KW-0804">Transcription</keyword>
<comment type="similarity">
    <text evidence="1">Belongs to the LysR transcriptional regulatory family.</text>
</comment>
<reference evidence="6 7" key="1">
    <citation type="submission" date="2018-07" db="EMBL/GenBank/DDBJ databases">
        <title>Genomic Encyclopedia of Type Strains, Phase IV (KMG-IV): sequencing the most valuable type-strain genomes for metagenomic binning, comparative biology and taxonomic classification.</title>
        <authorList>
            <person name="Goeker M."/>
        </authorList>
    </citation>
    <scope>NUCLEOTIDE SEQUENCE [LARGE SCALE GENOMIC DNA]</scope>
    <source>
        <strain evidence="6 7">DSM 25528</strain>
    </source>
</reference>
<dbReference type="Gene3D" id="3.40.190.290">
    <property type="match status" value="1"/>
</dbReference>
<feature type="domain" description="HTH lysR-type" evidence="5">
    <location>
        <begin position="1"/>
        <end position="58"/>
    </location>
</feature>
<dbReference type="FunFam" id="1.10.10.10:FF:000001">
    <property type="entry name" value="LysR family transcriptional regulator"/>
    <property type="match status" value="1"/>
</dbReference>